<protein>
    <submittedName>
        <fullName evidence="2">Uncharacterized protein</fullName>
    </submittedName>
</protein>
<dbReference type="EMBL" id="ML210460">
    <property type="protein sequence ID" value="TFK17808.1"/>
    <property type="molecule type" value="Genomic_DNA"/>
</dbReference>
<name>A0A5C3KD11_COPMA</name>
<dbReference type="OrthoDB" id="3234297at2759"/>
<feature type="transmembrane region" description="Helical" evidence="1">
    <location>
        <begin position="97"/>
        <end position="119"/>
    </location>
</feature>
<feature type="transmembrane region" description="Helical" evidence="1">
    <location>
        <begin position="170"/>
        <end position="188"/>
    </location>
</feature>
<feature type="non-terminal residue" evidence="2">
    <location>
        <position position="1"/>
    </location>
</feature>
<keyword evidence="1" id="KW-0472">Membrane</keyword>
<proteinExistence type="predicted"/>
<reference evidence="2 3" key="1">
    <citation type="journal article" date="2019" name="Nat. Ecol. Evol.">
        <title>Megaphylogeny resolves global patterns of mushroom evolution.</title>
        <authorList>
            <person name="Varga T."/>
            <person name="Krizsan K."/>
            <person name="Foldi C."/>
            <person name="Dima B."/>
            <person name="Sanchez-Garcia M."/>
            <person name="Sanchez-Ramirez S."/>
            <person name="Szollosi G.J."/>
            <person name="Szarkandi J.G."/>
            <person name="Papp V."/>
            <person name="Albert L."/>
            <person name="Andreopoulos W."/>
            <person name="Angelini C."/>
            <person name="Antonin V."/>
            <person name="Barry K.W."/>
            <person name="Bougher N.L."/>
            <person name="Buchanan P."/>
            <person name="Buyck B."/>
            <person name="Bense V."/>
            <person name="Catcheside P."/>
            <person name="Chovatia M."/>
            <person name="Cooper J."/>
            <person name="Damon W."/>
            <person name="Desjardin D."/>
            <person name="Finy P."/>
            <person name="Geml J."/>
            <person name="Haridas S."/>
            <person name="Hughes K."/>
            <person name="Justo A."/>
            <person name="Karasinski D."/>
            <person name="Kautmanova I."/>
            <person name="Kiss B."/>
            <person name="Kocsube S."/>
            <person name="Kotiranta H."/>
            <person name="LaButti K.M."/>
            <person name="Lechner B.E."/>
            <person name="Liimatainen K."/>
            <person name="Lipzen A."/>
            <person name="Lukacs Z."/>
            <person name="Mihaltcheva S."/>
            <person name="Morgado L.N."/>
            <person name="Niskanen T."/>
            <person name="Noordeloos M.E."/>
            <person name="Ohm R.A."/>
            <person name="Ortiz-Santana B."/>
            <person name="Ovrebo C."/>
            <person name="Racz N."/>
            <person name="Riley R."/>
            <person name="Savchenko A."/>
            <person name="Shiryaev A."/>
            <person name="Soop K."/>
            <person name="Spirin V."/>
            <person name="Szebenyi C."/>
            <person name="Tomsovsky M."/>
            <person name="Tulloss R.E."/>
            <person name="Uehling J."/>
            <person name="Grigoriev I.V."/>
            <person name="Vagvolgyi C."/>
            <person name="Papp T."/>
            <person name="Martin F.M."/>
            <person name="Miettinen O."/>
            <person name="Hibbett D.S."/>
            <person name="Nagy L.G."/>
        </authorList>
    </citation>
    <scope>NUCLEOTIDE SEQUENCE [LARGE SCALE GENOMIC DNA]</scope>
    <source>
        <strain evidence="2 3">CBS 121175</strain>
    </source>
</reference>
<organism evidence="2 3">
    <name type="scientific">Coprinopsis marcescibilis</name>
    <name type="common">Agaric fungus</name>
    <name type="synonym">Psathyrella marcescibilis</name>
    <dbReference type="NCBI Taxonomy" id="230819"/>
    <lineage>
        <taxon>Eukaryota</taxon>
        <taxon>Fungi</taxon>
        <taxon>Dikarya</taxon>
        <taxon>Basidiomycota</taxon>
        <taxon>Agaricomycotina</taxon>
        <taxon>Agaricomycetes</taxon>
        <taxon>Agaricomycetidae</taxon>
        <taxon>Agaricales</taxon>
        <taxon>Agaricineae</taxon>
        <taxon>Psathyrellaceae</taxon>
        <taxon>Coprinopsis</taxon>
    </lineage>
</organism>
<evidence type="ECO:0000313" key="3">
    <source>
        <dbReference type="Proteomes" id="UP000307440"/>
    </source>
</evidence>
<feature type="transmembrane region" description="Helical" evidence="1">
    <location>
        <begin position="139"/>
        <end position="158"/>
    </location>
</feature>
<accession>A0A5C3KD11</accession>
<keyword evidence="3" id="KW-1185">Reference proteome</keyword>
<keyword evidence="1" id="KW-0812">Transmembrane</keyword>
<evidence type="ECO:0000313" key="2">
    <source>
        <dbReference type="EMBL" id="TFK17808.1"/>
    </source>
</evidence>
<keyword evidence="1" id="KW-1133">Transmembrane helix</keyword>
<dbReference type="AlphaFoldDB" id="A0A5C3KD11"/>
<evidence type="ECO:0000256" key="1">
    <source>
        <dbReference type="SAM" id="Phobius"/>
    </source>
</evidence>
<sequence>SLVFLGGVVFLSVIFASRFPNVPDIVLFFLACSTAVWSFRNFSDNDMKYFLPPLLLLGSEKALYVWQYVNNPDMWKGATQEQIENATHSLVDFLTNYFMVSIVPYSMWFMLWCSTSFWAFKVRMSLSEFRDGITLRGHILKFCIMIVAPAVSWVQATYSVNFTESVYDINFGQIFSLVISGVTVITLIDEMIQVKRSTWAAVFFSRKMPQPNMLEEMMNGGEGRHGFGAEASVAPMTRRAWNPEPEIQVVNLQTGDPEDSSSHIALK</sequence>
<dbReference type="Proteomes" id="UP000307440">
    <property type="component" value="Unassembled WGS sequence"/>
</dbReference>
<gene>
    <name evidence="2" type="ORF">FA15DRAFT_733013</name>
</gene>